<accession>A0A6C2UIX8</accession>
<keyword evidence="4" id="KW-1185">Reference proteome</keyword>
<organism evidence="3 4">
    <name type="scientific">Pontiella sulfatireligans</name>
    <dbReference type="NCBI Taxonomy" id="2750658"/>
    <lineage>
        <taxon>Bacteria</taxon>
        <taxon>Pseudomonadati</taxon>
        <taxon>Kiritimatiellota</taxon>
        <taxon>Kiritimatiellia</taxon>
        <taxon>Kiritimatiellales</taxon>
        <taxon>Pontiellaceae</taxon>
        <taxon>Pontiella</taxon>
    </lineage>
</organism>
<gene>
    <name evidence="3" type="ORF">SCARR_01213</name>
</gene>
<evidence type="ECO:0000256" key="2">
    <source>
        <dbReference type="SAM" id="Phobius"/>
    </source>
</evidence>
<keyword evidence="2" id="KW-1133">Transmembrane helix</keyword>
<proteinExistence type="predicted"/>
<dbReference type="Proteomes" id="UP000346198">
    <property type="component" value="Unassembled WGS sequence"/>
</dbReference>
<name>A0A6C2UIX8_9BACT</name>
<evidence type="ECO:0000313" key="4">
    <source>
        <dbReference type="Proteomes" id="UP000346198"/>
    </source>
</evidence>
<keyword evidence="2" id="KW-0812">Transmembrane</keyword>
<sequence>MKNKKHKTKHTPQPIRGGKKHKSRSGTTLVEALIALALFAFFTTGACKLIVTQRMTLDLARDYYTAANIAKNRMELARTFDFDQIQGLNETALSVDKNGFPAVRGAFSRTTTIGTIGTNLYEFAVTVRVRNRKTLEFSGDGQSISTYIAKHL</sequence>
<protein>
    <recommendedName>
        <fullName evidence="5">Type II secretion system protein I</fullName>
    </recommendedName>
</protein>
<feature type="transmembrane region" description="Helical" evidence="2">
    <location>
        <begin position="29"/>
        <end position="51"/>
    </location>
</feature>
<feature type="compositionally biased region" description="Basic residues" evidence="1">
    <location>
        <begin position="1"/>
        <end position="10"/>
    </location>
</feature>
<keyword evidence="2" id="KW-0472">Membrane</keyword>
<feature type="region of interest" description="Disordered" evidence="1">
    <location>
        <begin position="1"/>
        <end position="23"/>
    </location>
</feature>
<evidence type="ECO:0000256" key="1">
    <source>
        <dbReference type="SAM" id="MobiDB-lite"/>
    </source>
</evidence>
<dbReference type="AlphaFoldDB" id="A0A6C2UIX8"/>
<reference evidence="3 4" key="1">
    <citation type="submission" date="2019-04" db="EMBL/GenBank/DDBJ databases">
        <authorList>
            <person name="Van Vliet M D."/>
        </authorList>
    </citation>
    <scope>NUCLEOTIDE SEQUENCE [LARGE SCALE GENOMIC DNA]</scope>
    <source>
        <strain evidence="3 4">F21</strain>
    </source>
</reference>
<dbReference type="RefSeq" id="WP_136060578.1">
    <property type="nucleotide sequence ID" value="NZ_CAAHFH010000001.1"/>
</dbReference>
<evidence type="ECO:0000313" key="3">
    <source>
        <dbReference type="EMBL" id="VGO19156.1"/>
    </source>
</evidence>
<dbReference type="EMBL" id="CAAHFH010000001">
    <property type="protein sequence ID" value="VGO19156.1"/>
    <property type="molecule type" value="Genomic_DNA"/>
</dbReference>
<evidence type="ECO:0008006" key="5">
    <source>
        <dbReference type="Google" id="ProtNLM"/>
    </source>
</evidence>